<dbReference type="AlphaFoldDB" id="A0A6L2NWV4"/>
<name>A0A6L2NWV4_TANCI</name>
<organism evidence="1">
    <name type="scientific">Tanacetum cinerariifolium</name>
    <name type="common">Dalmatian daisy</name>
    <name type="synonym">Chrysanthemum cinerariifolium</name>
    <dbReference type="NCBI Taxonomy" id="118510"/>
    <lineage>
        <taxon>Eukaryota</taxon>
        <taxon>Viridiplantae</taxon>
        <taxon>Streptophyta</taxon>
        <taxon>Embryophyta</taxon>
        <taxon>Tracheophyta</taxon>
        <taxon>Spermatophyta</taxon>
        <taxon>Magnoliopsida</taxon>
        <taxon>eudicotyledons</taxon>
        <taxon>Gunneridae</taxon>
        <taxon>Pentapetalae</taxon>
        <taxon>asterids</taxon>
        <taxon>campanulids</taxon>
        <taxon>Asterales</taxon>
        <taxon>Asteraceae</taxon>
        <taxon>Asteroideae</taxon>
        <taxon>Anthemideae</taxon>
        <taxon>Anthemidinae</taxon>
        <taxon>Tanacetum</taxon>
    </lineage>
</organism>
<comment type="caution">
    <text evidence="1">The sequence shown here is derived from an EMBL/GenBank/DDBJ whole genome shotgun (WGS) entry which is preliminary data.</text>
</comment>
<dbReference type="EMBL" id="BKCJ010009976">
    <property type="protein sequence ID" value="GEU89492.1"/>
    <property type="molecule type" value="Genomic_DNA"/>
</dbReference>
<protein>
    <submittedName>
        <fullName evidence="1">Uncharacterized protein</fullName>
    </submittedName>
</protein>
<sequence>MSQTSQWIDLDDVRQLSSKLKANLMGKRSNVGVKIIIVSDDDDDKEVVRDIRDTIVAETDDEIDSVAMDIDNVVVDIVGMSGVILEACVGATEGSSLEVTPSGNVKASGNGES</sequence>
<evidence type="ECO:0000313" key="1">
    <source>
        <dbReference type="EMBL" id="GEU89492.1"/>
    </source>
</evidence>
<accession>A0A6L2NWV4</accession>
<gene>
    <name evidence="1" type="ORF">Tci_061470</name>
</gene>
<reference evidence="1" key="1">
    <citation type="journal article" date="2019" name="Sci. Rep.">
        <title>Draft genome of Tanacetum cinerariifolium, the natural source of mosquito coil.</title>
        <authorList>
            <person name="Yamashiro T."/>
            <person name="Shiraishi A."/>
            <person name="Satake H."/>
            <person name="Nakayama K."/>
        </authorList>
    </citation>
    <scope>NUCLEOTIDE SEQUENCE</scope>
</reference>
<proteinExistence type="predicted"/>